<dbReference type="Pfam" id="PF03009">
    <property type="entry name" value="GDPD"/>
    <property type="match status" value="1"/>
</dbReference>
<reference evidence="2" key="1">
    <citation type="submission" date="2021-01" db="EMBL/GenBank/DDBJ databases">
        <authorList>
            <person name="Corre E."/>
            <person name="Pelletier E."/>
            <person name="Niang G."/>
            <person name="Scheremetjew M."/>
            <person name="Finn R."/>
            <person name="Kale V."/>
            <person name="Holt S."/>
            <person name="Cochrane G."/>
            <person name="Meng A."/>
            <person name="Brown T."/>
            <person name="Cohen L."/>
        </authorList>
    </citation>
    <scope>NUCLEOTIDE SEQUENCE</scope>
    <source>
        <strain evidence="2">GSBS06</strain>
    </source>
</reference>
<dbReference type="InterPro" id="IPR030395">
    <property type="entry name" value="GP_PDE_dom"/>
</dbReference>
<dbReference type="EMBL" id="HBIN01013837">
    <property type="protein sequence ID" value="CAE0440331.1"/>
    <property type="molecule type" value="Transcribed_RNA"/>
</dbReference>
<dbReference type="SUPFAM" id="SSF51695">
    <property type="entry name" value="PLC-like phosphodiesterases"/>
    <property type="match status" value="1"/>
</dbReference>
<evidence type="ECO:0000313" key="2">
    <source>
        <dbReference type="EMBL" id="CAE0440331.1"/>
    </source>
</evidence>
<proteinExistence type="predicted"/>
<dbReference type="PROSITE" id="PS51704">
    <property type="entry name" value="GP_PDE"/>
    <property type="match status" value="1"/>
</dbReference>
<sequence>MLRPHCLNIINNITRHSGRKVVARITTRRTHTSQLSLKKRARGEVSNFLKLSIHRYSCTGSQQVPRYSSQESTKTMCADFTDFAISFERIPQNLRTRLVSHRGFHSVHDELTRPIENTLEAYEYAWRTGTTFCECDIALTADKTLILCHDDSFRRLAADPESKVANTPVSELTLEELSLISLKDGAKVPTLEEVLDLCSRFEHAQLVIEIKSGGDAYGTELAETLGKFLFGLRKDLLSQVAVIMSFSLQTMLKMKQVSLKSNNDGKPLPKHLILTKVFPENESLQATADFAYTFDIEDEQELPCKLNQRQTEVEKNLIASGEHPLDGIYLQFQEKMLHNPVAQRWLENMSSKYNVGVWGRNTDPDNVHIGKVLVQLGVSYVNTDFPPNEKYHDPSHAIALSAI</sequence>
<dbReference type="PANTHER" id="PTHR46211">
    <property type="entry name" value="GLYCEROPHOSPHORYL DIESTER PHOSPHODIESTERASE"/>
    <property type="match status" value="1"/>
</dbReference>
<accession>A0A7S3UXX5</accession>
<dbReference type="Gene3D" id="3.20.20.190">
    <property type="entry name" value="Phosphatidylinositol (PI) phosphodiesterase"/>
    <property type="match status" value="1"/>
</dbReference>
<dbReference type="AlphaFoldDB" id="A0A7S3UXX5"/>
<protein>
    <recommendedName>
        <fullName evidence="1">GP-PDE domain-containing protein</fullName>
    </recommendedName>
</protein>
<dbReference type="GO" id="GO:0008081">
    <property type="term" value="F:phosphoric diester hydrolase activity"/>
    <property type="evidence" value="ECO:0007669"/>
    <property type="project" value="InterPro"/>
</dbReference>
<dbReference type="InterPro" id="IPR017946">
    <property type="entry name" value="PLC-like_Pdiesterase_TIM-brl"/>
</dbReference>
<dbReference type="PANTHER" id="PTHR46211:SF14">
    <property type="entry name" value="GLYCEROPHOSPHODIESTER PHOSPHODIESTERASE"/>
    <property type="match status" value="1"/>
</dbReference>
<dbReference type="GO" id="GO:0006629">
    <property type="term" value="P:lipid metabolic process"/>
    <property type="evidence" value="ECO:0007669"/>
    <property type="project" value="InterPro"/>
</dbReference>
<gene>
    <name evidence="2" type="ORF">ASTO00021_LOCUS10465</name>
</gene>
<name>A0A7S3UXX5_9STRA</name>
<organism evidence="2">
    <name type="scientific">Aplanochytrium stocchinoi</name>
    <dbReference type="NCBI Taxonomy" id="215587"/>
    <lineage>
        <taxon>Eukaryota</taxon>
        <taxon>Sar</taxon>
        <taxon>Stramenopiles</taxon>
        <taxon>Bigyra</taxon>
        <taxon>Labyrinthulomycetes</taxon>
        <taxon>Thraustochytrida</taxon>
        <taxon>Thraustochytriidae</taxon>
        <taxon>Aplanochytrium</taxon>
    </lineage>
</organism>
<evidence type="ECO:0000259" key="1">
    <source>
        <dbReference type="PROSITE" id="PS51704"/>
    </source>
</evidence>
<feature type="domain" description="GP-PDE" evidence="1">
    <location>
        <begin position="96"/>
        <end position="393"/>
    </location>
</feature>